<accession>A0ABS5PNQ5</accession>
<reference evidence="6 7" key="1">
    <citation type="submission" date="2021-05" db="EMBL/GenBank/DDBJ databases">
        <title>Fusibacter ferrireducens sp. nov., an anaerobic, sulfur- and Fe-reducing bacterium isolated from the mangrove sediment.</title>
        <authorList>
            <person name="Qiu D."/>
        </authorList>
    </citation>
    <scope>NUCLEOTIDE SEQUENCE [LARGE SCALE GENOMIC DNA]</scope>
    <source>
        <strain evidence="6 7">DSM 12116</strain>
    </source>
</reference>
<keyword evidence="3 5" id="KW-1133">Transmembrane helix</keyword>
<comment type="caution">
    <text evidence="6">The sequence shown here is derived from an EMBL/GenBank/DDBJ whole genome shotgun (WGS) entry which is preliminary data.</text>
</comment>
<evidence type="ECO:0000256" key="1">
    <source>
        <dbReference type="ARBA" id="ARBA00004141"/>
    </source>
</evidence>
<dbReference type="PANTHER" id="PTHR37306">
    <property type="entry name" value="COLICIN V PRODUCTION PROTEIN"/>
    <property type="match status" value="1"/>
</dbReference>
<dbReference type="InterPro" id="IPR003825">
    <property type="entry name" value="Colicin-V_CvpA"/>
</dbReference>
<dbReference type="PANTHER" id="PTHR37306:SF1">
    <property type="entry name" value="COLICIN V PRODUCTION PROTEIN"/>
    <property type="match status" value="1"/>
</dbReference>
<sequence length="241" mass="26625">MNWVDIVVIIILVLSIVQGWRKGFIMMAVSFIKWFVGFAAAKFFYKTATAYFIENIWNPLPAISERIQGFLYDSLAIDPGSNIAMTAADVKAALSSLSLPDIYLKNLEKLVSGTDTTAMQFVAELADKLSQILVEAIGFLVIMLVAVGVFTILGLVINSISKLPVLNELNRGGGVLVGGFIGLATVYFIMAILNYLYPLPMVSSIIETVTESQVAIYFYKYNVLTYLLKSFFEANGIFFFT</sequence>
<evidence type="ECO:0000256" key="2">
    <source>
        <dbReference type="ARBA" id="ARBA00022692"/>
    </source>
</evidence>
<dbReference type="RefSeq" id="WP_213236418.1">
    <property type="nucleotide sequence ID" value="NZ_JAHBCL010000011.1"/>
</dbReference>
<dbReference type="EMBL" id="JAHBCL010000011">
    <property type="protein sequence ID" value="MBS7526557.1"/>
    <property type="molecule type" value="Genomic_DNA"/>
</dbReference>
<evidence type="ECO:0000256" key="3">
    <source>
        <dbReference type="ARBA" id="ARBA00022989"/>
    </source>
</evidence>
<evidence type="ECO:0000313" key="6">
    <source>
        <dbReference type="EMBL" id="MBS7526557.1"/>
    </source>
</evidence>
<name>A0ABS5PNQ5_9FIRM</name>
<evidence type="ECO:0000256" key="5">
    <source>
        <dbReference type="SAM" id="Phobius"/>
    </source>
</evidence>
<dbReference type="Proteomes" id="UP000746471">
    <property type="component" value="Unassembled WGS sequence"/>
</dbReference>
<dbReference type="Pfam" id="PF02674">
    <property type="entry name" value="Colicin_V"/>
    <property type="match status" value="2"/>
</dbReference>
<protein>
    <submittedName>
        <fullName evidence="6">CvpA family protein</fullName>
    </submittedName>
</protein>
<keyword evidence="2 5" id="KW-0812">Transmembrane</keyword>
<feature type="transmembrane region" description="Helical" evidence="5">
    <location>
        <begin position="132"/>
        <end position="157"/>
    </location>
</feature>
<feature type="transmembrane region" description="Helical" evidence="5">
    <location>
        <begin position="6"/>
        <end position="36"/>
    </location>
</feature>
<evidence type="ECO:0000256" key="4">
    <source>
        <dbReference type="ARBA" id="ARBA00023136"/>
    </source>
</evidence>
<keyword evidence="4 5" id="KW-0472">Membrane</keyword>
<proteinExistence type="predicted"/>
<gene>
    <name evidence="6" type="ORF">KHM83_07705</name>
</gene>
<comment type="subcellular location">
    <subcellularLocation>
        <location evidence="1">Membrane</location>
        <topology evidence="1">Multi-pass membrane protein</topology>
    </subcellularLocation>
</comment>
<keyword evidence="7" id="KW-1185">Reference proteome</keyword>
<feature type="transmembrane region" description="Helical" evidence="5">
    <location>
        <begin position="177"/>
        <end position="197"/>
    </location>
</feature>
<evidence type="ECO:0000313" key="7">
    <source>
        <dbReference type="Proteomes" id="UP000746471"/>
    </source>
</evidence>
<organism evidence="6 7">
    <name type="scientific">Fusibacter paucivorans</name>
    <dbReference type="NCBI Taxonomy" id="76009"/>
    <lineage>
        <taxon>Bacteria</taxon>
        <taxon>Bacillati</taxon>
        <taxon>Bacillota</taxon>
        <taxon>Clostridia</taxon>
        <taxon>Eubacteriales</taxon>
        <taxon>Eubacteriales Family XII. Incertae Sedis</taxon>
        <taxon>Fusibacter</taxon>
    </lineage>
</organism>